<dbReference type="PANTHER" id="PTHR13115:SF8">
    <property type="entry name" value="RNA POLYMERASE-ASSOCIATED PROTEIN RTF1 HOMOLOG"/>
    <property type="match status" value="1"/>
</dbReference>
<evidence type="ECO:0000256" key="1">
    <source>
        <dbReference type="ARBA" id="ARBA00004123"/>
    </source>
</evidence>
<comment type="caution">
    <text evidence="7">The sequence shown here is derived from an EMBL/GenBank/DDBJ whole genome shotgun (WGS) entry which is preliminary data.</text>
</comment>
<dbReference type="SMART" id="SM00719">
    <property type="entry name" value="Plus3"/>
    <property type="match status" value="1"/>
</dbReference>
<evidence type="ECO:0000313" key="7">
    <source>
        <dbReference type="EMBL" id="KAH9379084.1"/>
    </source>
</evidence>
<keyword evidence="8" id="KW-1185">Reference proteome</keyword>
<dbReference type="SUPFAM" id="SSF159042">
    <property type="entry name" value="Plus3-like"/>
    <property type="match status" value="1"/>
</dbReference>
<dbReference type="GO" id="GO:0016593">
    <property type="term" value="C:Cdc73/Paf1 complex"/>
    <property type="evidence" value="ECO:0007669"/>
    <property type="project" value="TreeGrafter"/>
</dbReference>
<dbReference type="EMBL" id="JABSTR010000009">
    <property type="protein sequence ID" value="KAH9379084.1"/>
    <property type="molecule type" value="Genomic_DNA"/>
</dbReference>
<dbReference type="OrthoDB" id="166375at2759"/>
<accession>A0A9J6GXL7</accession>
<dbReference type="Proteomes" id="UP000821853">
    <property type="component" value="Unassembled WGS sequence"/>
</dbReference>
<dbReference type="VEuPathDB" id="VectorBase:HLOH_054909"/>
<organism evidence="7 8">
    <name type="scientific">Haemaphysalis longicornis</name>
    <name type="common">Bush tick</name>
    <dbReference type="NCBI Taxonomy" id="44386"/>
    <lineage>
        <taxon>Eukaryota</taxon>
        <taxon>Metazoa</taxon>
        <taxon>Ecdysozoa</taxon>
        <taxon>Arthropoda</taxon>
        <taxon>Chelicerata</taxon>
        <taxon>Arachnida</taxon>
        <taxon>Acari</taxon>
        <taxon>Parasitiformes</taxon>
        <taxon>Ixodida</taxon>
        <taxon>Ixodoidea</taxon>
        <taxon>Ixodidae</taxon>
        <taxon>Haemaphysalinae</taxon>
        <taxon>Haemaphysalis</taxon>
    </lineage>
</organism>
<evidence type="ECO:0000256" key="4">
    <source>
        <dbReference type="ARBA" id="ARBA00023242"/>
    </source>
</evidence>
<evidence type="ECO:0000313" key="8">
    <source>
        <dbReference type="Proteomes" id="UP000821853"/>
    </source>
</evidence>
<dbReference type="AlphaFoldDB" id="A0A9J6GXL7"/>
<name>A0A9J6GXL7_HAELO</name>
<keyword evidence="4" id="KW-0539">Nucleus</keyword>
<proteinExistence type="predicted"/>
<dbReference type="InterPro" id="IPR036128">
    <property type="entry name" value="Plus3-like_sf"/>
</dbReference>
<dbReference type="Pfam" id="PF03126">
    <property type="entry name" value="Plus-3"/>
    <property type="match status" value="1"/>
</dbReference>
<feature type="region of interest" description="Disordered" evidence="5">
    <location>
        <begin position="259"/>
        <end position="293"/>
    </location>
</feature>
<evidence type="ECO:0000259" key="6">
    <source>
        <dbReference type="SMART" id="SM00719"/>
    </source>
</evidence>
<reference evidence="7 8" key="1">
    <citation type="journal article" date="2020" name="Cell">
        <title>Large-Scale Comparative Analyses of Tick Genomes Elucidate Their Genetic Diversity and Vector Capacities.</title>
        <authorList>
            <consortium name="Tick Genome and Microbiome Consortium (TIGMIC)"/>
            <person name="Jia N."/>
            <person name="Wang J."/>
            <person name="Shi W."/>
            <person name="Du L."/>
            <person name="Sun Y."/>
            <person name="Zhan W."/>
            <person name="Jiang J.F."/>
            <person name="Wang Q."/>
            <person name="Zhang B."/>
            <person name="Ji P."/>
            <person name="Bell-Sakyi L."/>
            <person name="Cui X.M."/>
            <person name="Yuan T.T."/>
            <person name="Jiang B.G."/>
            <person name="Yang W.F."/>
            <person name="Lam T.T."/>
            <person name="Chang Q.C."/>
            <person name="Ding S.J."/>
            <person name="Wang X.J."/>
            <person name="Zhu J.G."/>
            <person name="Ruan X.D."/>
            <person name="Zhao L."/>
            <person name="Wei J.T."/>
            <person name="Ye R.Z."/>
            <person name="Que T.C."/>
            <person name="Du C.H."/>
            <person name="Zhou Y.H."/>
            <person name="Cheng J.X."/>
            <person name="Dai P.F."/>
            <person name="Guo W.B."/>
            <person name="Han X.H."/>
            <person name="Huang E.J."/>
            <person name="Li L.F."/>
            <person name="Wei W."/>
            <person name="Gao Y.C."/>
            <person name="Liu J.Z."/>
            <person name="Shao H.Z."/>
            <person name="Wang X."/>
            <person name="Wang C.C."/>
            <person name="Yang T.C."/>
            <person name="Huo Q.B."/>
            <person name="Li W."/>
            <person name="Chen H.Y."/>
            <person name="Chen S.E."/>
            <person name="Zhou L.G."/>
            <person name="Ni X.B."/>
            <person name="Tian J.H."/>
            <person name="Sheng Y."/>
            <person name="Liu T."/>
            <person name="Pan Y.S."/>
            <person name="Xia L.Y."/>
            <person name="Li J."/>
            <person name="Zhao F."/>
            <person name="Cao W.C."/>
        </authorList>
    </citation>
    <scope>NUCLEOTIDE SEQUENCE [LARGE SCALE GENOMIC DNA]</scope>
    <source>
        <strain evidence="7">HaeL-2018</strain>
    </source>
</reference>
<dbReference type="GO" id="GO:1990269">
    <property type="term" value="F:RNA polymerase II C-terminal domain phosphoserine binding"/>
    <property type="evidence" value="ECO:0007669"/>
    <property type="project" value="TreeGrafter"/>
</dbReference>
<evidence type="ECO:0000256" key="5">
    <source>
        <dbReference type="SAM" id="MobiDB-lite"/>
    </source>
</evidence>
<comment type="subcellular location">
    <subcellularLocation>
        <location evidence="1">Nucleus</location>
    </subcellularLocation>
</comment>
<feature type="compositionally biased region" description="Acidic residues" evidence="5">
    <location>
        <begin position="23"/>
        <end position="35"/>
    </location>
</feature>
<gene>
    <name evidence="7" type="ORF">HPB48_020135</name>
</gene>
<protein>
    <recommendedName>
        <fullName evidence="6">Plus3 domain-containing protein</fullName>
    </recommendedName>
</protein>
<keyword evidence="3" id="KW-0804">Transcription</keyword>
<keyword evidence="2" id="KW-0805">Transcription regulation</keyword>
<evidence type="ECO:0000256" key="2">
    <source>
        <dbReference type="ARBA" id="ARBA00023015"/>
    </source>
</evidence>
<dbReference type="GO" id="GO:0003677">
    <property type="term" value="F:DNA binding"/>
    <property type="evidence" value="ECO:0007669"/>
    <property type="project" value="InterPro"/>
</dbReference>
<dbReference type="PANTHER" id="PTHR13115">
    <property type="entry name" value="RNA POLYMERASE-ASSOCIATED PROTEIN RTF1 HOMOLOG"/>
    <property type="match status" value="1"/>
</dbReference>
<feature type="domain" description="Plus3" evidence="6">
    <location>
        <begin position="70"/>
        <end position="141"/>
    </location>
</feature>
<dbReference type="Gene3D" id="3.90.70.200">
    <property type="entry name" value="Plus-3 domain"/>
    <property type="match status" value="1"/>
</dbReference>
<evidence type="ECO:0000256" key="3">
    <source>
        <dbReference type="ARBA" id="ARBA00023163"/>
    </source>
</evidence>
<feature type="region of interest" description="Disordered" evidence="5">
    <location>
        <begin position="1"/>
        <end position="66"/>
    </location>
</feature>
<sequence length="293" mass="33115">MPPLTVGHELRAASKLKASDIYSDNDDDDTSDTDDKEANKAGADASERRHSSSSSSSSPGDEEEAKPHIVATMKEVSKIRLVTTITGGVDTAKVYALGRSRTNKDLKLKHGKQEMIFRLEFVSNQDFYDSEFQKWREVTNLEGVVFLTTEEVALKLKEVQDALNYQYNEFDVEAIVREKQRLKRNPRNYAVQKTQLMKQKGIAMLQGNQKEAQRMAGQLEQLETTISAISLINERNRPKNITEIECTILEEAKLYKEKADDPFTRRKCAPRQVAKTQDTDVKPAPFASPQDEA</sequence>
<dbReference type="InterPro" id="IPR004343">
    <property type="entry name" value="Plus-3_dom"/>
</dbReference>